<keyword evidence="4" id="KW-1185">Reference proteome</keyword>
<keyword evidence="3" id="KW-0808">Transferase</keyword>
<dbReference type="InterPro" id="IPR025559">
    <property type="entry name" value="Eis_dom"/>
</dbReference>
<dbReference type="Pfam" id="PF17668">
    <property type="entry name" value="Acetyltransf_17"/>
    <property type="match status" value="1"/>
</dbReference>
<dbReference type="AlphaFoldDB" id="A0A852X2Z1"/>
<dbReference type="Pfam" id="PF13527">
    <property type="entry name" value="Acetyltransf_9"/>
    <property type="match status" value="1"/>
</dbReference>
<organism evidence="3 4">
    <name type="scientific">Janibacter alkaliphilus</name>
    <dbReference type="NCBI Taxonomy" id="1069963"/>
    <lineage>
        <taxon>Bacteria</taxon>
        <taxon>Bacillati</taxon>
        <taxon>Actinomycetota</taxon>
        <taxon>Actinomycetes</taxon>
        <taxon>Micrococcales</taxon>
        <taxon>Intrasporangiaceae</taxon>
        <taxon>Janibacter</taxon>
    </lineage>
</organism>
<dbReference type="Gene3D" id="3.30.1050.10">
    <property type="entry name" value="SCP2 sterol-binding domain"/>
    <property type="match status" value="1"/>
</dbReference>
<dbReference type="GO" id="GO:0030649">
    <property type="term" value="P:aminoglycoside antibiotic catabolic process"/>
    <property type="evidence" value="ECO:0007669"/>
    <property type="project" value="TreeGrafter"/>
</dbReference>
<gene>
    <name evidence="3" type="ORF">BJY28_002191</name>
</gene>
<dbReference type="PROSITE" id="PS51186">
    <property type="entry name" value="GNAT"/>
    <property type="match status" value="1"/>
</dbReference>
<sequence length="431" mass="45891">MSTPDDAPVTDAPVTGDPVTVRPARPDEAPSLVDLDDLVWAESERLPREVRLRSVPTRTVLVATREGETAGVTGAWDVEVGVPDGRGRARLVPADGVTWVGVHPDHTRRGVLTALIGSQLPATREAGRALSVLKASDSGIYGRFGYGTASTVLRASFAGGTTFAAPPEIQELADATRTRLQTAGPDLAPRLHAAWRRAATDRAGEVVRTEADLTRNLTDVPEHRGDREPNRVLVATRDDEVVGFAVVRRTVTEEGSVLGGRADVPIVTTADAAARLALAQRLTRLDLVTRTDWWVPADDPLVLWQPGWPRSLADGVVDSLWLRLVDLPAAVALRGTAADLDVVVEVADPVLPENAGTWRWTARSGEGRLERSGEQAQLSVDVGDLASVWLGGRSLGALAVAGRVREHAPGAVARLDAALRTPVLPAQSVDF</sequence>
<dbReference type="Gene3D" id="3.40.630.30">
    <property type="match status" value="2"/>
</dbReference>
<dbReference type="Proteomes" id="UP000592181">
    <property type="component" value="Unassembled WGS sequence"/>
</dbReference>
<accession>A0A852X2Z1</accession>
<feature type="domain" description="N-acetyltransferase" evidence="2">
    <location>
        <begin position="19"/>
        <end position="168"/>
    </location>
</feature>
<protein>
    <submittedName>
        <fullName evidence="3">Putative acetyltransferase</fullName>
    </submittedName>
</protein>
<dbReference type="InterPro" id="IPR041380">
    <property type="entry name" value="Acetyltransf_17"/>
</dbReference>
<comment type="caution">
    <text evidence="3">The sequence shown here is derived from an EMBL/GenBank/DDBJ whole genome shotgun (WGS) entry which is preliminary data.</text>
</comment>
<feature type="region of interest" description="Disordered" evidence="1">
    <location>
        <begin position="1"/>
        <end position="28"/>
    </location>
</feature>
<evidence type="ECO:0000313" key="4">
    <source>
        <dbReference type="Proteomes" id="UP000592181"/>
    </source>
</evidence>
<dbReference type="Pfam" id="PF13530">
    <property type="entry name" value="SCP2_2"/>
    <property type="match status" value="1"/>
</dbReference>
<dbReference type="PANTHER" id="PTHR37817:SF1">
    <property type="entry name" value="N-ACETYLTRANSFERASE EIS"/>
    <property type="match status" value="1"/>
</dbReference>
<evidence type="ECO:0000256" key="1">
    <source>
        <dbReference type="SAM" id="MobiDB-lite"/>
    </source>
</evidence>
<dbReference type="InterPro" id="IPR000182">
    <property type="entry name" value="GNAT_dom"/>
</dbReference>
<dbReference type="SUPFAM" id="SSF55718">
    <property type="entry name" value="SCP-like"/>
    <property type="match status" value="1"/>
</dbReference>
<dbReference type="SUPFAM" id="SSF55729">
    <property type="entry name" value="Acyl-CoA N-acyltransferases (Nat)"/>
    <property type="match status" value="1"/>
</dbReference>
<proteinExistence type="predicted"/>
<dbReference type="EMBL" id="JACBZX010000001">
    <property type="protein sequence ID" value="NYG37722.1"/>
    <property type="molecule type" value="Genomic_DNA"/>
</dbReference>
<dbReference type="InterPro" id="IPR051554">
    <property type="entry name" value="Acetyltransferase_Eis"/>
</dbReference>
<evidence type="ECO:0000259" key="2">
    <source>
        <dbReference type="PROSITE" id="PS51186"/>
    </source>
</evidence>
<dbReference type="PANTHER" id="PTHR37817">
    <property type="entry name" value="N-ACETYLTRANSFERASE EIS"/>
    <property type="match status" value="1"/>
</dbReference>
<name>A0A852X2Z1_9MICO</name>
<evidence type="ECO:0000313" key="3">
    <source>
        <dbReference type="EMBL" id="NYG37722.1"/>
    </source>
</evidence>
<dbReference type="GO" id="GO:0034069">
    <property type="term" value="F:aminoglycoside N-acetyltransferase activity"/>
    <property type="evidence" value="ECO:0007669"/>
    <property type="project" value="TreeGrafter"/>
</dbReference>
<dbReference type="RefSeq" id="WP_179463048.1">
    <property type="nucleotide sequence ID" value="NZ_JACBZX010000001.1"/>
</dbReference>
<dbReference type="InterPro" id="IPR036527">
    <property type="entry name" value="SCP2_sterol-bd_dom_sf"/>
</dbReference>
<reference evidence="3 4" key="1">
    <citation type="submission" date="2020-07" db="EMBL/GenBank/DDBJ databases">
        <title>Sequencing the genomes of 1000 actinobacteria strains.</title>
        <authorList>
            <person name="Klenk H.-P."/>
        </authorList>
    </citation>
    <scope>NUCLEOTIDE SEQUENCE [LARGE SCALE GENOMIC DNA]</scope>
    <source>
        <strain evidence="3 4">DSM 24723</strain>
    </source>
</reference>
<dbReference type="InterPro" id="IPR016181">
    <property type="entry name" value="Acyl_CoA_acyltransferase"/>
</dbReference>
<dbReference type="NCBIfam" id="NF002367">
    <property type="entry name" value="PRK01346.1-4"/>
    <property type="match status" value="1"/>
</dbReference>